<evidence type="ECO:0000313" key="3">
    <source>
        <dbReference type="EMBL" id="BAF55973.1"/>
    </source>
</evidence>
<dbReference type="EMBL" id="AP009044">
    <property type="protein sequence ID" value="BAF55973.1"/>
    <property type="molecule type" value="Genomic_DNA"/>
</dbReference>
<dbReference type="InterPro" id="IPR004843">
    <property type="entry name" value="Calcineurin-like_PHP"/>
</dbReference>
<sequence>MDAADELAADTEVRLNWAGSADGRAQVIMYVFDGESWIEVDRHLTGTEMEEFALQGVVNAADYAIDGTVTVLIQHSEGFAGADFTTRTSSVEPAHPDDVARSDYDFTLVWESDTQYYNEEFHEHQTKIHDYVLAERENKNIQFMFHTGDIVDDWDQPAQWAAANPEYQRLDDAGLPYSVLAGNHDVGHTSNDYTEFSRHFGEQRYTDNPWYGESYQDNRGHYDLFSAGGIDFINVAMGWGPGDEEIAWMNEVLAKHPERVAILNLHEFMLTTGGLGPIPQRILDEVAATNPNVSMIMSGHYHDAFQRTDSFDDDGDGVDDRTVTSMLFDYQGLPEGGQGYLRLLHFDNQGQKMMVRTYSPSLEDYNSDEPSLLGPAEDPNMYQEFEVSYEQLGIKPEARTLIGDSFSADFLTSNEIGTVDEVPSGTIASVNWKDVTEGRHSWYVRSEDPFGGVEISPVQSFIAGEEAGGNAPGTGSSSGSSSHGLWGALAGFFAGAAALAGAAIAFVPGIWDYVTNAFKR</sequence>
<evidence type="ECO:0000256" key="1">
    <source>
        <dbReference type="SAM" id="Phobius"/>
    </source>
</evidence>
<protein>
    <recommendedName>
        <fullName evidence="2">Calcineurin-like phosphoesterase domain-containing protein</fullName>
    </recommendedName>
</protein>
<feature type="domain" description="Calcineurin-like phosphoesterase" evidence="2">
    <location>
        <begin position="121"/>
        <end position="303"/>
    </location>
</feature>
<dbReference type="AlphaFoldDB" id="A0AB72VF13"/>
<keyword evidence="1" id="KW-1133">Transmembrane helix</keyword>
<feature type="transmembrane region" description="Helical" evidence="1">
    <location>
        <begin position="485"/>
        <end position="511"/>
    </location>
</feature>
<accession>A0AB72VF13</accession>
<dbReference type="KEGG" id="cgt:cgR_2950"/>
<evidence type="ECO:0000259" key="2">
    <source>
        <dbReference type="Pfam" id="PF00149"/>
    </source>
</evidence>
<dbReference type="CDD" id="cd07399">
    <property type="entry name" value="MPP_YvnB"/>
    <property type="match status" value="1"/>
</dbReference>
<name>A0AB72VF13_CORGB</name>
<gene>
    <name evidence="3" type="ordered locus">cgR_2950</name>
</gene>
<dbReference type="Pfam" id="PF00149">
    <property type="entry name" value="Metallophos"/>
    <property type="match status" value="1"/>
</dbReference>
<dbReference type="PANTHER" id="PTHR43143:SF5">
    <property type="entry name" value="SECRETED PROTEIN"/>
    <property type="match status" value="1"/>
</dbReference>
<proteinExistence type="predicted"/>
<dbReference type="InterPro" id="IPR029052">
    <property type="entry name" value="Metallo-depent_PP-like"/>
</dbReference>
<organism evidence="3">
    <name type="scientific">Corynebacterium glutamicum (strain R)</name>
    <dbReference type="NCBI Taxonomy" id="340322"/>
    <lineage>
        <taxon>Bacteria</taxon>
        <taxon>Bacillati</taxon>
        <taxon>Actinomycetota</taxon>
        <taxon>Actinomycetes</taxon>
        <taxon>Mycobacteriales</taxon>
        <taxon>Corynebacteriaceae</taxon>
        <taxon>Corynebacterium</taxon>
    </lineage>
</organism>
<keyword evidence="1" id="KW-0472">Membrane</keyword>
<dbReference type="Gene3D" id="3.60.21.10">
    <property type="match status" value="1"/>
</dbReference>
<dbReference type="PANTHER" id="PTHR43143">
    <property type="entry name" value="METALLOPHOSPHOESTERASE, CALCINEURIN SUPERFAMILY"/>
    <property type="match status" value="1"/>
</dbReference>
<dbReference type="GO" id="GO:0016787">
    <property type="term" value="F:hydrolase activity"/>
    <property type="evidence" value="ECO:0007669"/>
    <property type="project" value="InterPro"/>
</dbReference>
<keyword evidence="1" id="KW-0812">Transmembrane</keyword>
<reference evidence="3" key="1">
    <citation type="journal article" date="2007" name="Microbiology">
        <title>Comparative analysis of the Corynebacterium glutamicum group and complete genome sequence of strain R.</title>
        <authorList>
            <person name="Yukawa H."/>
            <person name="Omumasaba C.A."/>
            <person name="Nonaka H."/>
            <person name="Kos P."/>
            <person name="Okai N."/>
            <person name="Suzuki N."/>
            <person name="Suda M."/>
            <person name="Tsuge Y."/>
            <person name="Watanabe J."/>
            <person name="Ikeda Y."/>
            <person name="Vertes A.A."/>
            <person name="Inui M."/>
        </authorList>
    </citation>
    <scope>NUCLEOTIDE SEQUENCE</scope>
    <source>
        <strain evidence="3">R</strain>
    </source>
</reference>
<dbReference type="Proteomes" id="UP000006698">
    <property type="component" value="Chromosome"/>
</dbReference>
<dbReference type="SUPFAM" id="SSF56300">
    <property type="entry name" value="Metallo-dependent phosphatases"/>
    <property type="match status" value="1"/>
</dbReference>
<dbReference type="InterPro" id="IPR051918">
    <property type="entry name" value="STPP_CPPED1"/>
</dbReference>